<reference evidence="2" key="1">
    <citation type="submission" date="2021-03" db="EMBL/GenBank/DDBJ databases">
        <title>Draft genome sequence of rust myrtle Austropuccinia psidii MF-1, a brazilian biotype.</title>
        <authorList>
            <person name="Quecine M.C."/>
            <person name="Pachon D.M.R."/>
            <person name="Bonatelli M.L."/>
            <person name="Correr F.H."/>
            <person name="Franceschini L.M."/>
            <person name="Leite T.F."/>
            <person name="Margarido G.R.A."/>
            <person name="Almeida C.A."/>
            <person name="Ferrarezi J.A."/>
            <person name="Labate C.A."/>
        </authorList>
    </citation>
    <scope>NUCLEOTIDE SEQUENCE</scope>
    <source>
        <strain evidence="2">MF-1</strain>
    </source>
</reference>
<accession>A0A9Q3E0Z8</accession>
<evidence type="ECO:0000313" key="3">
    <source>
        <dbReference type="Proteomes" id="UP000765509"/>
    </source>
</evidence>
<dbReference type="Proteomes" id="UP000765509">
    <property type="component" value="Unassembled WGS sequence"/>
</dbReference>
<feature type="chain" id="PRO_5040243868" evidence="1">
    <location>
        <begin position="23"/>
        <end position="232"/>
    </location>
</feature>
<keyword evidence="3" id="KW-1185">Reference proteome</keyword>
<organism evidence="2 3">
    <name type="scientific">Austropuccinia psidii MF-1</name>
    <dbReference type="NCBI Taxonomy" id="1389203"/>
    <lineage>
        <taxon>Eukaryota</taxon>
        <taxon>Fungi</taxon>
        <taxon>Dikarya</taxon>
        <taxon>Basidiomycota</taxon>
        <taxon>Pucciniomycotina</taxon>
        <taxon>Pucciniomycetes</taxon>
        <taxon>Pucciniales</taxon>
        <taxon>Sphaerophragmiaceae</taxon>
        <taxon>Austropuccinia</taxon>
    </lineage>
</organism>
<feature type="signal peptide" evidence="1">
    <location>
        <begin position="1"/>
        <end position="22"/>
    </location>
</feature>
<dbReference type="EMBL" id="AVOT02021452">
    <property type="protein sequence ID" value="MBW0510276.1"/>
    <property type="molecule type" value="Genomic_DNA"/>
</dbReference>
<sequence length="232" mass="26518">MMRVRMVLMMLLGDFVGFGCVAWKVESPSLVQGVRLWRQDILLAKRLRITGWRFVRLYIAHGATHCGQEFASLTVSISTIFSLQSFGSTSVACGYQFNTIDYSSEYDPYTAFDSQGPLYVNCADLAFNEYKCVKHSCKNLLSEEHALRLRDCFYSKTNKPIKFTLAGSYRYLPKCSQIDLFPEPGQSSSIKWCPRDYVKHLNTDIYTCEECSFNRTIKRPAEICHQQDGKSG</sequence>
<evidence type="ECO:0000256" key="1">
    <source>
        <dbReference type="SAM" id="SignalP"/>
    </source>
</evidence>
<gene>
    <name evidence="2" type="ORF">O181_049991</name>
</gene>
<dbReference type="AlphaFoldDB" id="A0A9Q3E0Z8"/>
<name>A0A9Q3E0Z8_9BASI</name>
<proteinExistence type="predicted"/>
<comment type="caution">
    <text evidence="2">The sequence shown here is derived from an EMBL/GenBank/DDBJ whole genome shotgun (WGS) entry which is preliminary data.</text>
</comment>
<evidence type="ECO:0000313" key="2">
    <source>
        <dbReference type="EMBL" id="MBW0510276.1"/>
    </source>
</evidence>
<keyword evidence="1" id="KW-0732">Signal</keyword>
<protein>
    <submittedName>
        <fullName evidence="2">Uncharacterized protein</fullName>
    </submittedName>
</protein>